<evidence type="ECO:0000313" key="2">
    <source>
        <dbReference type="Proteomes" id="UP001186974"/>
    </source>
</evidence>
<dbReference type="EMBL" id="JAWDJW010006608">
    <property type="protein sequence ID" value="KAK3064117.1"/>
    <property type="molecule type" value="Genomic_DNA"/>
</dbReference>
<keyword evidence="2" id="KW-1185">Reference proteome</keyword>
<sequence>MLVNLLLLILSTRPQGAYDEAQCKAWDAGARYTNGECFMLIPNLKHRSSVKIYDKNVIAHAAIGMLNDNSNGTSPYGIDTTDLYTVSDACQYFDPAYTEPASFDITIPDADAERFPRCFYSLPVIRARNMPCAVMWG</sequence>
<accession>A0ACC3D9S2</accession>
<comment type="caution">
    <text evidence="1">The sequence shown here is derived from an EMBL/GenBank/DDBJ whole genome shotgun (WGS) entry which is preliminary data.</text>
</comment>
<reference evidence="1" key="1">
    <citation type="submission" date="2024-09" db="EMBL/GenBank/DDBJ databases">
        <title>Black Yeasts Isolated from many extreme environments.</title>
        <authorList>
            <person name="Coleine C."/>
            <person name="Stajich J.E."/>
            <person name="Selbmann L."/>
        </authorList>
    </citation>
    <scope>NUCLEOTIDE SEQUENCE</scope>
    <source>
        <strain evidence="1">CCFEE 5737</strain>
    </source>
</reference>
<proteinExistence type="predicted"/>
<organism evidence="1 2">
    <name type="scientific">Coniosporium uncinatum</name>
    <dbReference type="NCBI Taxonomy" id="93489"/>
    <lineage>
        <taxon>Eukaryota</taxon>
        <taxon>Fungi</taxon>
        <taxon>Dikarya</taxon>
        <taxon>Ascomycota</taxon>
        <taxon>Pezizomycotina</taxon>
        <taxon>Dothideomycetes</taxon>
        <taxon>Dothideomycetes incertae sedis</taxon>
        <taxon>Coniosporium</taxon>
    </lineage>
</organism>
<dbReference type="Proteomes" id="UP001186974">
    <property type="component" value="Unassembled WGS sequence"/>
</dbReference>
<name>A0ACC3D9S2_9PEZI</name>
<protein>
    <submittedName>
        <fullName evidence="1">Uncharacterized protein</fullName>
    </submittedName>
</protein>
<gene>
    <name evidence="1" type="ORF">LTS18_009971</name>
</gene>
<evidence type="ECO:0000313" key="1">
    <source>
        <dbReference type="EMBL" id="KAK3064117.1"/>
    </source>
</evidence>